<keyword evidence="4" id="KW-1185">Reference proteome</keyword>
<evidence type="ECO:0000313" key="4">
    <source>
        <dbReference type="Proteomes" id="UP000445000"/>
    </source>
</evidence>
<sequence length="223" mass="24877">MRKIIVGAMISLDGVMQAPGGPTEDPTHGFKFGGWVMPLFDQEFGEELDRLFGNPFDLLLGRKTYEIFAAYWPYYDENAPDGGIAKQFNRIKKYAVSRSGEVDTGWQYSVLLRDIADVKRLREEDGPDLVTQGSTELVHALLANDLVDAMSIFTAPVVLGGGKKLFTDGSAPHSYKLTRSRVSSTGMMIAHYERAGDIKTHGAELDSPSDRERKRQERMKREG</sequence>
<dbReference type="GO" id="GO:0009231">
    <property type="term" value="P:riboflavin biosynthetic process"/>
    <property type="evidence" value="ECO:0007669"/>
    <property type="project" value="InterPro"/>
</dbReference>
<gene>
    <name evidence="3" type="ORF">GCM10011487_13270</name>
</gene>
<dbReference type="RefSeq" id="WP_161811006.1">
    <property type="nucleotide sequence ID" value="NZ_BLJN01000001.1"/>
</dbReference>
<dbReference type="Pfam" id="PF01872">
    <property type="entry name" value="RibD_C"/>
    <property type="match status" value="1"/>
</dbReference>
<evidence type="ECO:0000313" key="3">
    <source>
        <dbReference type="EMBL" id="GFE79327.1"/>
    </source>
</evidence>
<protein>
    <submittedName>
        <fullName evidence="3">Dihydrofolate reductase</fullName>
    </submittedName>
</protein>
<organism evidence="3 4">
    <name type="scientific">Steroidobacter agaridevorans</name>
    <dbReference type="NCBI Taxonomy" id="2695856"/>
    <lineage>
        <taxon>Bacteria</taxon>
        <taxon>Pseudomonadati</taxon>
        <taxon>Pseudomonadota</taxon>
        <taxon>Gammaproteobacteria</taxon>
        <taxon>Steroidobacterales</taxon>
        <taxon>Steroidobacteraceae</taxon>
        <taxon>Steroidobacter</taxon>
    </lineage>
</organism>
<dbReference type="AlphaFoldDB" id="A0A829Y7T6"/>
<dbReference type="Gene3D" id="3.40.430.10">
    <property type="entry name" value="Dihydrofolate Reductase, subunit A"/>
    <property type="match status" value="1"/>
</dbReference>
<proteinExistence type="predicted"/>
<reference evidence="4" key="1">
    <citation type="submission" date="2020-01" db="EMBL/GenBank/DDBJ databases">
        <title>'Steroidobacter agaridevorans' sp. nov., agar-degrading bacteria isolated from rhizosphere soils.</title>
        <authorList>
            <person name="Ikenaga M."/>
            <person name="Kataoka M."/>
            <person name="Murouchi A."/>
            <person name="Katsuragi S."/>
            <person name="Sakai M."/>
        </authorList>
    </citation>
    <scope>NUCLEOTIDE SEQUENCE [LARGE SCALE GENOMIC DNA]</scope>
    <source>
        <strain evidence="4">YU21-B</strain>
    </source>
</reference>
<dbReference type="SUPFAM" id="SSF53597">
    <property type="entry name" value="Dihydrofolate reductase-like"/>
    <property type="match status" value="1"/>
</dbReference>
<feature type="domain" description="Bacterial bifunctional deaminase-reductase C-terminal" evidence="2">
    <location>
        <begin position="2"/>
        <end position="187"/>
    </location>
</feature>
<dbReference type="GO" id="GO:0008703">
    <property type="term" value="F:5-amino-6-(5-phosphoribosylamino)uracil reductase activity"/>
    <property type="evidence" value="ECO:0007669"/>
    <property type="project" value="InterPro"/>
</dbReference>
<name>A0A829Y7T6_9GAMM</name>
<feature type="region of interest" description="Disordered" evidence="1">
    <location>
        <begin position="198"/>
        <end position="223"/>
    </location>
</feature>
<comment type="caution">
    <text evidence="3">The sequence shown here is derived from an EMBL/GenBank/DDBJ whole genome shotgun (WGS) entry which is preliminary data.</text>
</comment>
<evidence type="ECO:0000259" key="2">
    <source>
        <dbReference type="Pfam" id="PF01872"/>
    </source>
</evidence>
<dbReference type="InterPro" id="IPR002734">
    <property type="entry name" value="RibDG_C"/>
</dbReference>
<dbReference type="Proteomes" id="UP000445000">
    <property type="component" value="Unassembled WGS sequence"/>
</dbReference>
<dbReference type="EMBL" id="BLJN01000001">
    <property type="protein sequence ID" value="GFE79327.1"/>
    <property type="molecule type" value="Genomic_DNA"/>
</dbReference>
<accession>A0A829Y7T6</accession>
<evidence type="ECO:0000256" key="1">
    <source>
        <dbReference type="SAM" id="MobiDB-lite"/>
    </source>
</evidence>
<dbReference type="InterPro" id="IPR024072">
    <property type="entry name" value="DHFR-like_dom_sf"/>
</dbReference>